<evidence type="ECO:0000313" key="2">
    <source>
        <dbReference type="Proteomes" id="UP000828048"/>
    </source>
</evidence>
<organism evidence="1 2">
    <name type="scientific">Vaccinium darrowii</name>
    <dbReference type="NCBI Taxonomy" id="229202"/>
    <lineage>
        <taxon>Eukaryota</taxon>
        <taxon>Viridiplantae</taxon>
        <taxon>Streptophyta</taxon>
        <taxon>Embryophyta</taxon>
        <taxon>Tracheophyta</taxon>
        <taxon>Spermatophyta</taxon>
        <taxon>Magnoliopsida</taxon>
        <taxon>eudicotyledons</taxon>
        <taxon>Gunneridae</taxon>
        <taxon>Pentapetalae</taxon>
        <taxon>asterids</taxon>
        <taxon>Ericales</taxon>
        <taxon>Ericaceae</taxon>
        <taxon>Vaccinioideae</taxon>
        <taxon>Vaccinieae</taxon>
        <taxon>Vaccinium</taxon>
    </lineage>
</organism>
<reference evidence="1 2" key="1">
    <citation type="journal article" date="2021" name="Hortic Res">
        <title>High-quality reference genome and annotation aids understanding of berry development for evergreen blueberry (Vaccinium darrowii).</title>
        <authorList>
            <person name="Yu J."/>
            <person name="Hulse-Kemp A.M."/>
            <person name="Babiker E."/>
            <person name="Staton M."/>
        </authorList>
    </citation>
    <scope>NUCLEOTIDE SEQUENCE [LARGE SCALE GENOMIC DNA]</scope>
    <source>
        <strain evidence="2">cv. NJ 8807/NJ 8810</strain>
        <tissue evidence="1">Young leaf</tissue>
    </source>
</reference>
<dbReference type="EMBL" id="CM037155">
    <property type="protein sequence ID" value="KAH7846411.1"/>
    <property type="molecule type" value="Genomic_DNA"/>
</dbReference>
<keyword evidence="2" id="KW-1185">Reference proteome</keyword>
<protein>
    <submittedName>
        <fullName evidence="1">Uncharacterized protein</fullName>
    </submittedName>
</protein>
<gene>
    <name evidence="1" type="ORF">Vadar_013742</name>
</gene>
<accession>A0ACB7XZ90</accession>
<dbReference type="Proteomes" id="UP000828048">
    <property type="component" value="Chromosome 5"/>
</dbReference>
<sequence>MADRRGNKRTYIQISSSSSGEEEEEEEEEDQSESELEEYDGTDDDECSASTSCDDGDGEESGSDDEDDESDDDKDEESADHDNDESRCNRIIRLLRERSELQELNLKDCRAYLRKHGLRITGTKAECTHRIMEHWRIKDGNAEALYPRSSFTINCTGDVCKGDTVLFTQKVYKKFDKVTRSGNSIGKRTVAGRVVKESFGAAKQQHTFTVEVLWSKGIKKLPPLFPLLVKGRNLYKLKTFRQRWKNEMERSKVLAEKHKRGAAARLMRAKMKTKKACPKNGGVQRQKHSHPKGKNAGLEKGKRAKRCGKAPIEHAKSSIHFRKAPAVARANLKNSYSSTPKSSRNHQTVPYHEQYRDLTTHTCTFPQIHQPQMPYHHHQWGPPLHFSPTGSTSSRMGFPHFRPYVDSSVMPLSQHQGSHHGFYPHHAHSHPSWVFEPSNLKPSPELMNTYGLSKTYGQRRYSARNMIWSAWHVDA</sequence>
<evidence type="ECO:0000313" key="1">
    <source>
        <dbReference type="EMBL" id="KAH7846411.1"/>
    </source>
</evidence>
<proteinExistence type="predicted"/>
<name>A0ACB7XZ90_9ERIC</name>
<comment type="caution">
    <text evidence="1">The sequence shown here is derived from an EMBL/GenBank/DDBJ whole genome shotgun (WGS) entry which is preliminary data.</text>
</comment>